<feature type="transmembrane region" description="Helical" evidence="10">
    <location>
        <begin position="117"/>
        <end position="140"/>
    </location>
</feature>
<feature type="transmembrane region" description="Helical" evidence="10">
    <location>
        <begin position="152"/>
        <end position="172"/>
    </location>
</feature>
<keyword evidence="5 8" id="KW-0406">Ion transport</keyword>
<keyword evidence="4 10" id="KW-1133">Transmembrane helix</keyword>
<evidence type="ECO:0000256" key="9">
    <source>
        <dbReference type="SAM" id="MobiDB-lite"/>
    </source>
</evidence>
<reference evidence="12 13" key="1">
    <citation type="submission" date="2016-06" db="EMBL/GenBank/DDBJ databases">
        <authorList>
            <person name="Kjaerup R.B."/>
            <person name="Dalgaard T.S."/>
            <person name="Juul-Madsen H.R."/>
        </authorList>
    </citation>
    <scope>NUCLEOTIDE SEQUENCE [LARGE SCALE GENOMIC DNA]</scope>
</reference>
<feature type="region of interest" description="Disordered" evidence="9">
    <location>
        <begin position="38"/>
        <end position="59"/>
    </location>
</feature>
<evidence type="ECO:0000256" key="1">
    <source>
        <dbReference type="ARBA" id="ARBA00004141"/>
    </source>
</evidence>
<evidence type="ECO:0000256" key="3">
    <source>
        <dbReference type="ARBA" id="ARBA00022692"/>
    </source>
</evidence>
<feature type="transmembrane region" description="Helical" evidence="10">
    <location>
        <begin position="294"/>
        <end position="317"/>
    </location>
</feature>
<gene>
    <name evidence="12" type="ORF">ZT3D7_G11347</name>
</gene>
<dbReference type="Gene3D" id="1.10.287.70">
    <property type="match status" value="2"/>
</dbReference>
<evidence type="ECO:0000256" key="5">
    <source>
        <dbReference type="ARBA" id="ARBA00023065"/>
    </source>
</evidence>
<keyword evidence="3 8" id="KW-0812">Transmembrane</keyword>
<feature type="transmembrane region" description="Helical" evidence="10">
    <location>
        <begin position="390"/>
        <end position="414"/>
    </location>
</feature>
<feature type="transmembrane region" description="Helical" evidence="10">
    <location>
        <begin position="420"/>
        <end position="438"/>
    </location>
</feature>
<accession>A0A1X7S941</accession>
<evidence type="ECO:0000256" key="10">
    <source>
        <dbReference type="SAM" id="Phobius"/>
    </source>
</evidence>
<comment type="subcellular location">
    <subcellularLocation>
        <location evidence="1">Membrane</location>
        <topology evidence="1">Multi-pass membrane protein</topology>
    </subcellularLocation>
</comment>
<dbReference type="GO" id="GO:0005886">
    <property type="term" value="C:plasma membrane"/>
    <property type="evidence" value="ECO:0007669"/>
    <property type="project" value="TreeGrafter"/>
</dbReference>
<comment type="similarity">
    <text evidence="8">Belongs to the two pore domain potassium channel (TC 1.A.1.8) family.</text>
</comment>
<evidence type="ECO:0000313" key="12">
    <source>
        <dbReference type="EMBL" id="SMQ56192.1"/>
    </source>
</evidence>
<dbReference type="PANTHER" id="PTHR11003:SF301">
    <property type="entry name" value="POTASSIUM CHANNEL PROTEIN"/>
    <property type="match status" value="1"/>
</dbReference>
<dbReference type="PRINTS" id="PR01333">
    <property type="entry name" value="2POREKCHANEL"/>
</dbReference>
<evidence type="ECO:0000256" key="8">
    <source>
        <dbReference type="RuleBase" id="RU003857"/>
    </source>
</evidence>
<feature type="transmembrane region" description="Helical" evidence="10">
    <location>
        <begin position="192"/>
        <end position="218"/>
    </location>
</feature>
<feature type="region of interest" description="Disordered" evidence="9">
    <location>
        <begin position="622"/>
        <end position="653"/>
    </location>
</feature>
<dbReference type="InterPro" id="IPR003280">
    <property type="entry name" value="2pore_dom_K_chnl"/>
</dbReference>
<feature type="transmembrane region" description="Helical" evidence="10">
    <location>
        <begin position="239"/>
        <end position="260"/>
    </location>
</feature>
<dbReference type="InterPro" id="IPR013099">
    <property type="entry name" value="K_chnl_dom"/>
</dbReference>
<feature type="region of interest" description="Disordered" evidence="9">
    <location>
        <begin position="701"/>
        <end position="738"/>
    </location>
</feature>
<dbReference type="Proteomes" id="UP000215127">
    <property type="component" value="Chromosome 13"/>
</dbReference>
<dbReference type="EMBL" id="LT853704">
    <property type="protein sequence ID" value="SMQ56192.1"/>
    <property type="molecule type" value="Genomic_DNA"/>
</dbReference>
<evidence type="ECO:0000313" key="13">
    <source>
        <dbReference type="Proteomes" id="UP000215127"/>
    </source>
</evidence>
<evidence type="ECO:0000256" key="4">
    <source>
        <dbReference type="ARBA" id="ARBA00022989"/>
    </source>
</evidence>
<feature type="compositionally biased region" description="Polar residues" evidence="9">
    <location>
        <begin position="43"/>
        <end position="59"/>
    </location>
</feature>
<protein>
    <recommendedName>
        <fullName evidence="11">Potassium channel domain-containing protein</fullName>
    </recommendedName>
</protein>
<feature type="transmembrane region" description="Helical" evidence="10">
    <location>
        <begin position="450"/>
        <end position="471"/>
    </location>
</feature>
<organism evidence="12 13">
    <name type="scientific">Zymoseptoria tritici (strain ST99CH_3D7)</name>
    <dbReference type="NCBI Taxonomy" id="1276538"/>
    <lineage>
        <taxon>Eukaryota</taxon>
        <taxon>Fungi</taxon>
        <taxon>Dikarya</taxon>
        <taxon>Ascomycota</taxon>
        <taxon>Pezizomycotina</taxon>
        <taxon>Dothideomycetes</taxon>
        <taxon>Dothideomycetidae</taxon>
        <taxon>Mycosphaerellales</taxon>
        <taxon>Mycosphaerellaceae</taxon>
        <taxon>Zymoseptoria</taxon>
    </lineage>
</organism>
<dbReference type="GO" id="GO:0030322">
    <property type="term" value="P:stabilization of membrane potential"/>
    <property type="evidence" value="ECO:0007669"/>
    <property type="project" value="TreeGrafter"/>
</dbReference>
<evidence type="ECO:0000256" key="2">
    <source>
        <dbReference type="ARBA" id="ARBA00022448"/>
    </source>
</evidence>
<dbReference type="GO" id="GO:0022841">
    <property type="term" value="F:potassium ion leak channel activity"/>
    <property type="evidence" value="ECO:0007669"/>
    <property type="project" value="TreeGrafter"/>
</dbReference>
<keyword evidence="2 8" id="KW-0813">Transport</keyword>
<dbReference type="AlphaFoldDB" id="A0A1X7S941"/>
<feature type="domain" description="Potassium channel" evidence="11">
    <location>
        <begin position="245"/>
        <end position="316"/>
    </location>
</feature>
<evidence type="ECO:0000256" key="7">
    <source>
        <dbReference type="ARBA" id="ARBA00023303"/>
    </source>
</evidence>
<keyword evidence="13" id="KW-1185">Reference proteome</keyword>
<feature type="domain" description="Potassium channel" evidence="11">
    <location>
        <begin position="401"/>
        <end position="475"/>
    </location>
</feature>
<evidence type="ECO:0000256" key="6">
    <source>
        <dbReference type="ARBA" id="ARBA00023136"/>
    </source>
</evidence>
<dbReference type="STRING" id="1276538.A0A1X7S941"/>
<dbReference type="Pfam" id="PF07885">
    <property type="entry name" value="Ion_trans_2"/>
    <property type="match status" value="2"/>
</dbReference>
<dbReference type="SUPFAM" id="SSF81324">
    <property type="entry name" value="Voltage-gated potassium channels"/>
    <property type="match status" value="2"/>
</dbReference>
<keyword evidence="7 8" id="KW-0407">Ion channel</keyword>
<proteinExistence type="inferred from homology"/>
<keyword evidence="6 10" id="KW-0472">Membrane</keyword>
<name>A0A1X7S941_ZYMT9</name>
<dbReference type="PANTHER" id="PTHR11003">
    <property type="entry name" value="POTASSIUM CHANNEL, SUBFAMILY K"/>
    <property type="match status" value="1"/>
</dbReference>
<evidence type="ECO:0000259" key="11">
    <source>
        <dbReference type="Pfam" id="PF07885"/>
    </source>
</evidence>
<sequence>MPLAPPPSATGAVLNRLLISTFTCERSPVCDTVEHAANDDVEQNSSAEKSSDKTSQTSPSTARTTWWFASTACPLIAATFGPIANGFSICALVYDWRVYLPPGAQETDGIKIRDPRWLIAVNAVSLVMALIGNSALMLNMARRLAFSTAQPITITGFLLAGILLIADMAALTSSPSYYITTPREAIPEGAHALTMAFYFAIFAASIYMCIAFLMCLTVHGARRKHYPKDFNLTSAQRTLMLQTMAFIAYLLLGALVFSTIEGWRYLDGVYWAHTTLLTIGLGDYAPKTTTGRGLIIPFSICGIIMVGLVVGSIRTLVLDRTKEKMAARIVEKRRESAVHNVDGRKQTIKVSWFAQADFSSDPSLTPAQRREEEFRVMRKVQKAAERERRYLALATSLSFALMLWSVGAVIFMLAERDAGWTYFQSLYFTFVVLMTIGYGDFAPASNAGKAFFVMWSMLAIPSLTILISNMADTVVKWVAEITDWVAGFTVLPGPGGARQTGRSYLGQLMDRWSEAVERYTPFGKRERLVDQHGNKHLPRMDPRRHDEQMMTMLSEKLGKHVSREEVRQAMEGEESLERDVRFYHYVLSRELRKLQKDVLVKPPKEYSWHDWEYYLKLMGEEDDERNDGDDDRRESDAFIPGALKPADTFREPQPLQHTLDGTIYSKPTSLPNFAHAYTFPSTPTHIYTNHTDLDLDGVTDRKSELRASHAHPQTPPSRMRRLRRRPTKGEDGGDPLRNWSWLSDQSPLMSEQSEAEWILERLGKALVRELDGVRSGRRRVPPVGWGCVGRGARRE</sequence>
<dbReference type="GO" id="GO:0015271">
    <property type="term" value="F:outward rectifier potassium channel activity"/>
    <property type="evidence" value="ECO:0007669"/>
    <property type="project" value="TreeGrafter"/>
</dbReference>